<dbReference type="AlphaFoldDB" id="A0A417Y757"/>
<feature type="domain" description="ACT" evidence="1">
    <location>
        <begin position="4"/>
        <end position="80"/>
    </location>
</feature>
<accession>A0A417Y757</accession>
<evidence type="ECO:0000259" key="1">
    <source>
        <dbReference type="PROSITE" id="PS51671"/>
    </source>
</evidence>
<comment type="caution">
    <text evidence="2">The sequence shown here is derived from an EMBL/GenBank/DDBJ whole genome shotgun (WGS) entry which is preliminary data.</text>
</comment>
<keyword evidence="3" id="KW-1185">Reference proteome</keyword>
<dbReference type="Gene3D" id="3.30.2130.10">
    <property type="entry name" value="VC0802-like"/>
    <property type="match status" value="1"/>
</dbReference>
<gene>
    <name evidence="2" type="ORF">D0Z08_04885</name>
</gene>
<dbReference type="RefSeq" id="WP_118923219.1">
    <property type="nucleotide sequence ID" value="NZ_QXGH01000010.1"/>
</dbReference>
<dbReference type="Proteomes" id="UP000283644">
    <property type="component" value="Unassembled WGS sequence"/>
</dbReference>
<dbReference type="PROSITE" id="PS51671">
    <property type="entry name" value="ACT"/>
    <property type="match status" value="1"/>
</dbReference>
<evidence type="ECO:0000313" key="2">
    <source>
        <dbReference type="EMBL" id="RHW28314.1"/>
    </source>
</evidence>
<reference evidence="2 3" key="1">
    <citation type="submission" date="2018-09" db="EMBL/GenBank/DDBJ databases">
        <title>Genome sequencing of Nocardioides immobilis CCTCC AB 2017083 for comparison to Nocardioides silvaticus.</title>
        <authorList>
            <person name="Li C."/>
            <person name="Wang G."/>
        </authorList>
    </citation>
    <scope>NUCLEOTIDE SEQUENCE [LARGE SCALE GENOMIC DNA]</scope>
    <source>
        <strain evidence="2 3">CCTCC AB 2017083</strain>
    </source>
</reference>
<organism evidence="2 3">
    <name type="scientific">Nocardioides immobilis</name>
    <dbReference type="NCBI Taxonomy" id="2049295"/>
    <lineage>
        <taxon>Bacteria</taxon>
        <taxon>Bacillati</taxon>
        <taxon>Actinomycetota</taxon>
        <taxon>Actinomycetes</taxon>
        <taxon>Propionibacteriales</taxon>
        <taxon>Nocardioidaceae</taxon>
        <taxon>Nocardioides</taxon>
    </lineage>
</organism>
<dbReference type="EMBL" id="QXGH01000010">
    <property type="protein sequence ID" value="RHW28314.1"/>
    <property type="molecule type" value="Genomic_DNA"/>
</dbReference>
<dbReference type="InterPro" id="IPR045865">
    <property type="entry name" value="ACT-like_dom_sf"/>
</dbReference>
<evidence type="ECO:0000313" key="3">
    <source>
        <dbReference type="Proteomes" id="UP000283644"/>
    </source>
</evidence>
<name>A0A417Y757_9ACTN</name>
<dbReference type="Pfam" id="PF01842">
    <property type="entry name" value="ACT"/>
    <property type="match status" value="2"/>
</dbReference>
<protein>
    <submittedName>
        <fullName evidence="2">ACT domain-containing protein</fullName>
    </submittedName>
</protein>
<dbReference type="PANTHER" id="PTHR40099">
    <property type="entry name" value="ACETOLACTATE SYNTHASE, SMALL SUBUNIT"/>
    <property type="match status" value="1"/>
</dbReference>
<sequence length="126" mass="13047">MATDITVYLDDQPGELARLSRILGDADVNIDGMCAVTSGGGAAEVHVLVDDLAPALEALEGAGVEIAGEQEVIVVPLEDRPGALAEVARRLGEAEVNITLAYLATSTRLALATDNFEGTVATLRTD</sequence>
<dbReference type="PANTHER" id="PTHR40099:SF1">
    <property type="entry name" value="ACETOLACTATE SYNTHASE, SMALL SUBUNIT"/>
    <property type="match status" value="1"/>
</dbReference>
<dbReference type="SUPFAM" id="SSF55021">
    <property type="entry name" value="ACT-like"/>
    <property type="match status" value="2"/>
</dbReference>
<proteinExistence type="predicted"/>
<dbReference type="OrthoDB" id="5243561at2"/>
<dbReference type="InterPro" id="IPR002912">
    <property type="entry name" value="ACT_dom"/>
</dbReference>